<dbReference type="PANTHER" id="PTHR30290:SF10">
    <property type="entry name" value="PERIPLASMIC OLIGOPEPTIDE-BINDING PROTEIN-RELATED"/>
    <property type="match status" value="1"/>
</dbReference>
<evidence type="ECO:0000256" key="2">
    <source>
        <dbReference type="ARBA" id="ARBA00005695"/>
    </source>
</evidence>
<comment type="similarity">
    <text evidence="2">Belongs to the bacterial solute-binding protein 5 family.</text>
</comment>
<dbReference type="GO" id="GO:0030313">
    <property type="term" value="C:cell envelope"/>
    <property type="evidence" value="ECO:0007669"/>
    <property type="project" value="UniProtKB-SubCell"/>
</dbReference>
<dbReference type="GO" id="GO:0015833">
    <property type="term" value="P:peptide transport"/>
    <property type="evidence" value="ECO:0007669"/>
    <property type="project" value="TreeGrafter"/>
</dbReference>
<feature type="non-terminal residue" evidence="6">
    <location>
        <position position="137"/>
    </location>
</feature>
<evidence type="ECO:0000313" key="6">
    <source>
        <dbReference type="EMBL" id="SVB26000.1"/>
    </source>
</evidence>
<evidence type="ECO:0000256" key="4">
    <source>
        <dbReference type="ARBA" id="ARBA00022729"/>
    </source>
</evidence>
<name>A0A382CIU7_9ZZZZ</name>
<dbReference type="InterPro" id="IPR000914">
    <property type="entry name" value="SBP_5_dom"/>
</dbReference>
<comment type="subcellular location">
    <subcellularLocation>
        <location evidence="1">Cell envelope</location>
    </subcellularLocation>
</comment>
<dbReference type="AlphaFoldDB" id="A0A382CIU7"/>
<evidence type="ECO:0000259" key="5">
    <source>
        <dbReference type="Pfam" id="PF00496"/>
    </source>
</evidence>
<dbReference type="InterPro" id="IPR039424">
    <property type="entry name" value="SBP_5"/>
</dbReference>
<gene>
    <name evidence="6" type="ORF">METZ01_LOCUS178854</name>
</gene>
<proteinExistence type="inferred from homology"/>
<evidence type="ECO:0000256" key="1">
    <source>
        <dbReference type="ARBA" id="ARBA00004196"/>
    </source>
</evidence>
<accession>A0A382CIU7</accession>
<dbReference type="SUPFAM" id="SSF53850">
    <property type="entry name" value="Periplasmic binding protein-like II"/>
    <property type="match status" value="1"/>
</dbReference>
<dbReference type="Pfam" id="PF00496">
    <property type="entry name" value="SBP_bac_5"/>
    <property type="match status" value="1"/>
</dbReference>
<organism evidence="6">
    <name type="scientific">marine metagenome</name>
    <dbReference type="NCBI Taxonomy" id="408172"/>
    <lineage>
        <taxon>unclassified sequences</taxon>
        <taxon>metagenomes</taxon>
        <taxon>ecological metagenomes</taxon>
    </lineage>
</organism>
<dbReference type="Gene3D" id="3.40.190.10">
    <property type="entry name" value="Periplasmic binding protein-like II"/>
    <property type="match status" value="1"/>
</dbReference>
<feature type="domain" description="Solute-binding protein family 5" evidence="5">
    <location>
        <begin position="87"/>
        <end position="136"/>
    </location>
</feature>
<sequence length="137" mass="15648">MQRTFFWTVAVMVFGLHLSSLFSDPEAQIRNAVGRIMPADAVPSGQQVFRFMNAEPTNLDIGVAIYEVGGIVFLFERLTMLDYNNRVIPGAAESWEASDDQTRWTFHMRPDGKWSDGRPVTAQDFEYAFKRMFDPTT</sequence>
<keyword evidence="4" id="KW-0732">Signal</keyword>
<dbReference type="EMBL" id="UINC01034718">
    <property type="protein sequence ID" value="SVB26000.1"/>
    <property type="molecule type" value="Genomic_DNA"/>
</dbReference>
<reference evidence="6" key="1">
    <citation type="submission" date="2018-05" db="EMBL/GenBank/DDBJ databases">
        <authorList>
            <person name="Lanie J.A."/>
            <person name="Ng W.-L."/>
            <person name="Kazmierczak K.M."/>
            <person name="Andrzejewski T.M."/>
            <person name="Davidsen T.M."/>
            <person name="Wayne K.J."/>
            <person name="Tettelin H."/>
            <person name="Glass J.I."/>
            <person name="Rusch D."/>
            <person name="Podicherti R."/>
            <person name="Tsui H.-C.T."/>
            <person name="Winkler M.E."/>
        </authorList>
    </citation>
    <scope>NUCLEOTIDE SEQUENCE</scope>
</reference>
<protein>
    <recommendedName>
        <fullName evidence="5">Solute-binding protein family 5 domain-containing protein</fullName>
    </recommendedName>
</protein>
<dbReference type="GO" id="GO:1904680">
    <property type="term" value="F:peptide transmembrane transporter activity"/>
    <property type="evidence" value="ECO:0007669"/>
    <property type="project" value="TreeGrafter"/>
</dbReference>
<dbReference type="Gene3D" id="3.90.76.10">
    <property type="entry name" value="Dipeptide-binding Protein, Domain 1"/>
    <property type="match status" value="1"/>
</dbReference>
<keyword evidence="3" id="KW-0813">Transport</keyword>
<dbReference type="PANTHER" id="PTHR30290">
    <property type="entry name" value="PERIPLASMIC BINDING COMPONENT OF ABC TRANSPORTER"/>
    <property type="match status" value="1"/>
</dbReference>
<evidence type="ECO:0000256" key="3">
    <source>
        <dbReference type="ARBA" id="ARBA00022448"/>
    </source>
</evidence>